<sequence>MPLITVSIIENVFSAKEKENIIAKLTDAMVEIEGEGMRPVTWVKIEEVPEGQWGIAGTSITTAMAQAMRKA</sequence>
<evidence type="ECO:0000256" key="2">
    <source>
        <dbReference type="ARBA" id="ARBA00023235"/>
    </source>
</evidence>
<keyword evidence="5" id="KW-1185">Reference proteome</keyword>
<dbReference type="Proteomes" id="UP000199297">
    <property type="component" value="Unassembled WGS sequence"/>
</dbReference>
<protein>
    <submittedName>
        <fullName evidence="4">4-oxalocrotonate tautomerase</fullName>
    </submittedName>
</protein>
<dbReference type="EMBL" id="FOBI01000007">
    <property type="protein sequence ID" value="SEL17835.1"/>
    <property type="molecule type" value="Genomic_DNA"/>
</dbReference>
<reference evidence="5" key="1">
    <citation type="submission" date="2016-10" db="EMBL/GenBank/DDBJ databases">
        <authorList>
            <person name="Varghese N."/>
            <person name="Submissions S."/>
        </authorList>
    </citation>
    <scope>NUCLEOTIDE SEQUENCE [LARGE SCALE GENOMIC DNA]</scope>
    <source>
        <strain evidence="5">CGMCC 1.9127</strain>
    </source>
</reference>
<keyword evidence="2" id="KW-0413">Isomerase</keyword>
<organism evidence="4 5">
    <name type="scientific">Colwellia chukchiensis</name>
    <dbReference type="NCBI Taxonomy" id="641665"/>
    <lineage>
        <taxon>Bacteria</taxon>
        <taxon>Pseudomonadati</taxon>
        <taxon>Pseudomonadota</taxon>
        <taxon>Gammaproteobacteria</taxon>
        <taxon>Alteromonadales</taxon>
        <taxon>Colwelliaceae</taxon>
        <taxon>Colwellia</taxon>
    </lineage>
</organism>
<dbReference type="OrthoDB" id="8098375at2"/>
<dbReference type="Pfam" id="PF01361">
    <property type="entry name" value="Tautomerase"/>
    <property type="match status" value="1"/>
</dbReference>
<dbReference type="STRING" id="641665.GCA_002104455_03451"/>
<evidence type="ECO:0000256" key="1">
    <source>
        <dbReference type="ARBA" id="ARBA00006723"/>
    </source>
</evidence>
<evidence type="ECO:0000259" key="3">
    <source>
        <dbReference type="Pfam" id="PF01361"/>
    </source>
</evidence>
<feature type="domain" description="4-oxalocrotonate tautomerase-like" evidence="3">
    <location>
        <begin position="2"/>
        <end position="62"/>
    </location>
</feature>
<name>A0A1H7N4F5_9GAMM</name>
<comment type="similarity">
    <text evidence="1">Belongs to the 4-oxalocrotonate tautomerase family.</text>
</comment>
<evidence type="ECO:0000313" key="5">
    <source>
        <dbReference type="Proteomes" id="UP000199297"/>
    </source>
</evidence>
<dbReference type="AlphaFoldDB" id="A0A1H7N4F5"/>
<dbReference type="InterPro" id="IPR014347">
    <property type="entry name" value="Tautomerase/MIF_sf"/>
</dbReference>
<dbReference type="InterPro" id="IPR004370">
    <property type="entry name" value="4-OT-like_dom"/>
</dbReference>
<dbReference type="GO" id="GO:0016853">
    <property type="term" value="F:isomerase activity"/>
    <property type="evidence" value="ECO:0007669"/>
    <property type="project" value="UniProtKB-KW"/>
</dbReference>
<dbReference type="SUPFAM" id="SSF55331">
    <property type="entry name" value="Tautomerase/MIF"/>
    <property type="match status" value="1"/>
</dbReference>
<evidence type="ECO:0000313" key="4">
    <source>
        <dbReference type="EMBL" id="SEL17835.1"/>
    </source>
</evidence>
<dbReference type="PANTHER" id="PTHR35530">
    <property type="entry name" value="TAUTOMERASE-RELATED"/>
    <property type="match status" value="1"/>
</dbReference>
<accession>A0A1H7N4F5</accession>
<proteinExistence type="inferred from homology"/>
<gene>
    <name evidence="4" type="ORF">SAMN05216262_10711</name>
</gene>
<dbReference type="PANTHER" id="PTHR35530:SF2">
    <property type="entry name" value="BSL4019 PROTEIN"/>
    <property type="match status" value="1"/>
</dbReference>
<dbReference type="RefSeq" id="WP_085284938.1">
    <property type="nucleotide sequence ID" value="NZ_FOBI01000007.1"/>
</dbReference>
<dbReference type="Gene3D" id="3.30.429.10">
    <property type="entry name" value="Macrophage Migration Inhibitory Factor"/>
    <property type="match status" value="1"/>
</dbReference>